<accession>A0A6C0JSY1</accession>
<dbReference type="EMBL" id="MN740699">
    <property type="protein sequence ID" value="QHU08875.1"/>
    <property type="molecule type" value="Genomic_DNA"/>
</dbReference>
<name>A0A6C0JSY1_9ZZZZ</name>
<protein>
    <recommendedName>
        <fullName evidence="2">DZANK-type domain-containing protein</fullName>
    </recommendedName>
</protein>
<evidence type="ECO:0000313" key="1">
    <source>
        <dbReference type="EMBL" id="QHU08875.1"/>
    </source>
</evidence>
<proteinExistence type="predicted"/>
<evidence type="ECO:0008006" key="2">
    <source>
        <dbReference type="Google" id="ProtNLM"/>
    </source>
</evidence>
<sequence>MVKYNHELLNPTKSAIPNTICPRCGKEHNKPKYCKNCHEELAREAHIANVTYRQPSNCLQCGKLFKTQFKHQKFCCLECAYIHRQTIPRIAKICPTCKKEYYSKHDHCSVRCRANNPKHNYKFQRGSLAYKQSPEGIASYKLKRKNLISLNKKEHYVIPKQEDFLIDIPVEPDLSEYEDYPTDF</sequence>
<dbReference type="AlphaFoldDB" id="A0A6C0JSY1"/>
<organism evidence="1">
    <name type="scientific">viral metagenome</name>
    <dbReference type="NCBI Taxonomy" id="1070528"/>
    <lineage>
        <taxon>unclassified sequences</taxon>
        <taxon>metagenomes</taxon>
        <taxon>organismal metagenomes</taxon>
    </lineage>
</organism>
<reference evidence="1" key="1">
    <citation type="journal article" date="2020" name="Nature">
        <title>Giant virus diversity and host interactions through global metagenomics.</title>
        <authorList>
            <person name="Schulz F."/>
            <person name="Roux S."/>
            <person name="Paez-Espino D."/>
            <person name="Jungbluth S."/>
            <person name="Walsh D.A."/>
            <person name="Denef V.J."/>
            <person name="McMahon K.D."/>
            <person name="Konstantinidis K.T."/>
            <person name="Eloe-Fadrosh E.A."/>
            <person name="Kyrpides N.C."/>
            <person name="Woyke T."/>
        </authorList>
    </citation>
    <scope>NUCLEOTIDE SEQUENCE</scope>
    <source>
        <strain evidence="1">GVMAG-S-1064190-84</strain>
    </source>
</reference>